<dbReference type="EMBL" id="JAVGJF010000008">
    <property type="protein sequence ID" value="MDQ7174870.1"/>
    <property type="molecule type" value="Genomic_DNA"/>
</dbReference>
<dbReference type="CDD" id="cd06223">
    <property type="entry name" value="PRTases_typeI"/>
    <property type="match status" value="1"/>
</dbReference>
<evidence type="ECO:0000313" key="3">
    <source>
        <dbReference type="Proteomes" id="UP001240157"/>
    </source>
</evidence>
<sequence>MNQCQFQPENRCQYCLGKIEQQHCVNCSVREYHYRFDKITACFHYEGFYKSFYHQYKFLGDVALAKVIAQALRIPYANFDMVIPVPSVEENDLKRTFNPVQTVLEEAKIPFQNCLKMNQRPKQFSLNLKDRMNLKNGISIQGDIRLENKHILLVDDIYTTGQTAHNVAVKLFSKKVRKLSMLTFAR</sequence>
<comment type="caution">
    <text evidence="2">The sequence shown here is derived from an EMBL/GenBank/DDBJ whole genome shotgun (WGS) entry which is preliminary data.</text>
</comment>
<protein>
    <submittedName>
        <fullName evidence="2">ComF family protein</fullName>
    </submittedName>
</protein>
<dbReference type="InterPro" id="IPR051910">
    <property type="entry name" value="ComF/GntX_DNA_util-trans"/>
</dbReference>
<reference evidence="2 3" key="1">
    <citation type="submission" date="2023-08" db="EMBL/GenBank/DDBJ databases">
        <title>Whole genome sequencing of Staphylococcus chromogenes NNSch 2386.</title>
        <authorList>
            <person name="Kropotov V.S."/>
            <person name="Boriskina E.V."/>
            <person name="Gordinskaya N.A."/>
            <person name="Shkurkina I.S."/>
            <person name="Kryazhev D.V."/>
            <person name="Alekseeva A.E."/>
            <person name="Makhova M.A."/>
        </authorList>
    </citation>
    <scope>NUCLEOTIDE SEQUENCE [LARGE SCALE GENOMIC DNA]</scope>
    <source>
        <strain evidence="2 3">NNSch 2386</strain>
    </source>
</reference>
<comment type="similarity">
    <text evidence="1">Belongs to the ComF/GntX family.</text>
</comment>
<dbReference type="AlphaFoldDB" id="A0ABD5AUE4"/>
<evidence type="ECO:0000256" key="1">
    <source>
        <dbReference type="ARBA" id="ARBA00008007"/>
    </source>
</evidence>
<dbReference type="Proteomes" id="UP001240157">
    <property type="component" value="Unassembled WGS sequence"/>
</dbReference>
<dbReference type="InterPro" id="IPR000836">
    <property type="entry name" value="PRTase_dom"/>
</dbReference>
<accession>A0ABD5AUE4</accession>
<dbReference type="RefSeq" id="WP_233650038.1">
    <property type="nucleotide sequence ID" value="NZ_JAHCNX010000002.1"/>
</dbReference>
<dbReference type="PANTHER" id="PTHR47505">
    <property type="entry name" value="DNA UTILIZATION PROTEIN YHGH"/>
    <property type="match status" value="1"/>
</dbReference>
<gene>
    <name evidence="2" type="ORF">RCF65_02585</name>
</gene>
<dbReference type="InterPro" id="IPR029057">
    <property type="entry name" value="PRTase-like"/>
</dbReference>
<dbReference type="Gene3D" id="3.40.50.2020">
    <property type="match status" value="1"/>
</dbReference>
<organism evidence="2 3">
    <name type="scientific">Staphylococcus chromogenes</name>
    <name type="common">Staphylococcus hyicus subsp. chromogenes</name>
    <dbReference type="NCBI Taxonomy" id="46126"/>
    <lineage>
        <taxon>Bacteria</taxon>
        <taxon>Bacillati</taxon>
        <taxon>Bacillota</taxon>
        <taxon>Bacilli</taxon>
        <taxon>Bacillales</taxon>
        <taxon>Staphylococcaceae</taxon>
        <taxon>Staphylococcus</taxon>
    </lineage>
</organism>
<proteinExistence type="inferred from homology"/>
<dbReference type="PANTHER" id="PTHR47505:SF1">
    <property type="entry name" value="DNA UTILIZATION PROTEIN YHGH"/>
    <property type="match status" value="1"/>
</dbReference>
<name>A0ABD5AUE4_STACR</name>
<evidence type="ECO:0000313" key="2">
    <source>
        <dbReference type="EMBL" id="MDQ7174870.1"/>
    </source>
</evidence>
<dbReference type="SUPFAM" id="SSF53271">
    <property type="entry name" value="PRTase-like"/>
    <property type="match status" value="1"/>
</dbReference>